<evidence type="ECO:0000256" key="1">
    <source>
        <dbReference type="SAM" id="Phobius"/>
    </source>
</evidence>
<dbReference type="PATRIC" id="fig|1125699.3.peg.2121"/>
<dbReference type="EMBL" id="ATFF01000006">
    <property type="protein sequence ID" value="EPF31746.1"/>
    <property type="molecule type" value="Genomic_DNA"/>
</dbReference>
<feature type="transmembrane region" description="Helical" evidence="1">
    <location>
        <begin position="47"/>
        <end position="65"/>
    </location>
</feature>
<gene>
    <name evidence="2" type="ORF">HMPREF9194_02098</name>
</gene>
<feature type="transmembrane region" description="Helical" evidence="1">
    <location>
        <begin position="21"/>
        <end position="41"/>
    </location>
</feature>
<keyword evidence="1" id="KW-1133">Transmembrane helix</keyword>
<dbReference type="eggNOG" id="ENOG50328VT">
    <property type="taxonomic scope" value="Bacteria"/>
</dbReference>
<dbReference type="HOGENOM" id="CLU_1642966_0_0_12"/>
<sequence>MFFSTVFYIDSKRRGIWTINPVFRIVMFVILAVTAASLLLFSDEEASLPFLQYFFAAAAAAGFLYRDCCIFDTKAKRITHKIGFAFFVKKRSWSFDEIGSLCLVRLYRGKKLFEIQCGLRSKNGELLADIEHVKKRERDAVERRATQAASLIGCPVEYGDL</sequence>
<keyword evidence="1" id="KW-0472">Membrane</keyword>
<comment type="caution">
    <text evidence="2">The sequence shown here is derived from an EMBL/GenBank/DDBJ whole genome shotgun (WGS) entry which is preliminary data.</text>
</comment>
<name>S3K470_TREMA</name>
<organism evidence="2 3">
    <name type="scientific">Treponema maltophilum ATCC 51939</name>
    <dbReference type="NCBI Taxonomy" id="1125699"/>
    <lineage>
        <taxon>Bacteria</taxon>
        <taxon>Pseudomonadati</taxon>
        <taxon>Spirochaetota</taxon>
        <taxon>Spirochaetia</taxon>
        <taxon>Spirochaetales</taxon>
        <taxon>Treponemataceae</taxon>
        <taxon>Treponema</taxon>
    </lineage>
</organism>
<dbReference type="STRING" id="1125699.HMPREF9194_02098"/>
<evidence type="ECO:0008006" key="4">
    <source>
        <dbReference type="Google" id="ProtNLM"/>
    </source>
</evidence>
<evidence type="ECO:0000313" key="3">
    <source>
        <dbReference type="Proteomes" id="UP000014541"/>
    </source>
</evidence>
<reference evidence="2 3" key="1">
    <citation type="submission" date="2013-04" db="EMBL/GenBank/DDBJ databases">
        <title>The Genome Sequence of Treponema maltophilum ATCC 51939.</title>
        <authorList>
            <consortium name="The Broad Institute Genomics Platform"/>
            <person name="Earl A."/>
            <person name="Ward D."/>
            <person name="Feldgarden M."/>
            <person name="Gevers D."/>
            <person name="Leonetti C."/>
            <person name="Blanton J.M."/>
            <person name="Dewhirst F.E."/>
            <person name="Izard J."/>
            <person name="Walker B."/>
            <person name="Young S."/>
            <person name="Zeng Q."/>
            <person name="Gargeya S."/>
            <person name="Fitzgerald M."/>
            <person name="Haas B."/>
            <person name="Abouelleil A."/>
            <person name="Allen A.W."/>
            <person name="Alvarado L."/>
            <person name="Arachchi H.M."/>
            <person name="Berlin A.M."/>
            <person name="Chapman S.B."/>
            <person name="Gainer-Dewar J."/>
            <person name="Goldberg J."/>
            <person name="Griggs A."/>
            <person name="Gujja S."/>
            <person name="Hansen M."/>
            <person name="Howarth C."/>
            <person name="Imamovic A."/>
            <person name="Ireland A."/>
            <person name="Larimer J."/>
            <person name="McCowan C."/>
            <person name="Murphy C."/>
            <person name="Pearson M."/>
            <person name="Poon T.W."/>
            <person name="Priest M."/>
            <person name="Roberts A."/>
            <person name="Saif S."/>
            <person name="Shea T."/>
            <person name="Sisk P."/>
            <person name="Sykes S."/>
            <person name="Wortman J."/>
            <person name="Nusbaum C."/>
            <person name="Birren B."/>
        </authorList>
    </citation>
    <scope>NUCLEOTIDE SEQUENCE [LARGE SCALE GENOMIC DNA]</scope>
    <source>
        <strain evidence="2 3">ATCC 51939</strain>
    </source>
</reference>
<protein>
    <recommendedName>
        <fullName evidence="4">DUF304 domain-containing protein</fullName>
    </recommendedName>
</protein>
<dbReference type="AlphaFoldDB" id="S3K470"/>
<keyword evidence="3" id="KW-1185">Reference proteome</keyword>
<evidence type="ECO:0000313" key="2">
    <source>
        <dbReference type="EMBL" id="EPF31746.1"/>
    </source>
</evidence>
<accession>S3K470</accession>
<keyword evidence="1" id="KW-0812">Transmembrane</keyword>
<proteinExistence type="predicted"/>
<dbReference type="Proteomes" id="UP000014541">
    <property type="component" value="Unassembled WGS sequence"/>
</dbReference>